<comment type="subcellular location">
    <subcellularLocation>
        <location evidence="1">Cell membrane</location>
        <topology evidence="1">Multi-pass membrane protein</topology>
    </subcellularLocation>
</comment>
<evidence type="ECO:0000256" key="2">
    <source>
        <dbReference type="ARBA" id="ARBA00022448"/>
    </source>
</evidence>
<dbReference type="InterPro" id="IPR004638">
    <property type="entry name" value="EmrB-like"/>
</dbReference>
<sequence length="543" mass="57669">MATTLEQSKLRAPAAPKPVAAGLNPYRWIILMAVLTGAFLELLDTTSVNVALRQMAGNFGATTDEIGWVATGYILSNVIVLPLTAWLSSVFGRRGYLTASILLFTLASFLCGASHTLGQLIFWRIIQGAGGAALLSTAQAALREVFPADQQGMIQSFYIVVIVLGPTVGPAFGGWITDNYSWQWIFWSKAPLGLVAAFLVWRFLSDSPHKAQTGGVDWAGIGLLTVGLGSLQYVLEEGQRYDWFDDIWIVRLTITAFVSLIAFVVWELWATNKQPVVNLRVLKHRALTAGCVLLFIGGAGIYAGSFLMPLFVQSILGFSPTEAGLLFLPAGVVTIFGTLLAGRLLNGANPLVKPPVLIALGLIGFSFSQWLLGHLSPQSGTPDIEVGLMLRGAGMGFLFTPITVASLSSLKGAEIPQGAGLTNLFRQLGGSFGIAIINAYVTSQTAGHRADLVGFIFSGNPALLDRVAATSHYLVTKGMSITSAHNSALGIIENTVQRQASTMAYDDAFLLLAAAFAFALPALLLFRQAKAQGAAAAPIDAGH</sequence>
<dbReference type="Proteomes" id="UP000287394">
    <property type="component" value="Chromosome"/>
</dbReference>
<dbReference type="Pfam" id="PF07690">
    <property type="entry name" value="MFS_1"/>
    <property type="match status" value="1"/>
</dbReference>
<protein>
    <submittedName>
        <fullName evidence="7">Multidrug resistance protein</fullName>
    </submittedName>
</protein>
<keyword evidence="2" id="KW-0813">Transport</keyword>
<dbReference type="SUPFAM" id="SSF103473">
    <property type="entry name" value="MFS general substrate transporter"/>
    <property type="match status" value="1"/>
</dbReference>
<keyword evidence="8" id="KW-1185">Reference proteome</keyword>
<keyword evidence="6" id="KW-0472">Membrane</keyword>
<dbReference type="KEGG" id="ccot:CCAX7_12600"/>
<dbReference type="Gene3D" id="1.20.1720.10">
    <property type="entry name" value="Multidrug resistance protein D"/>
    <property type="match status" value="1"/>
</dbReference>
<proteinExistence type="predicted"/>
<evidence type="ECO:0000313" key="7">
    <source>
        <dbReference type="EMBL" id="BDI29209.1"/>
    </source>
</evidence>
<dbReference type="InterPro" id="IPR011701">
    <property type="entry name" value="MFS"/>
</dbReference>
<name>A0A402D477_9BACT</name>
<dbReference type="InterPro" id="IPR036259">
    <property type="entry name" value="MFS_trans_sf"/>
</dbReference>
<evidence type="ECO:0000256" key="4">
    <source>
        <dbReference type="ARBA" id="ARBA00022692"/>
    </source>
</evidence>
<dbReference type="PANTHER" id="PTHR23501:SF174">
    <property type="entry name" value="MULTIDRUG EXPORT PROTEIN EMRB-RELATED"/>
    <property type="match status" value="1"/>
</dbReference>
<dbReference type="GO" id="GO:0005886">
    <property type="term" value="C:plasma membrane"/>
    <property type="evidence" value="ECO:0007669"/>
    <property type="project" value="UniProtKB-SubCell"/>
</dbReference>
<dbReference type="GO" id="GO:0022857">
    <property type="term" value="F:transmembrane transporter activity"/>
    <property type="evidence" value="ECO:0007669"/>
    <property type="project" value="InterPro"/>
</dbReference>
<evidence type="ECO:0000256" key="6">
    <source>
        <dbReference type="ARBA" id="ARBA00023136"/>
    </source>
</evidence>
<keyword evidence="3" id="KW-1003">Cell membrane</keyword>
<dbReference type="InterPro" id="IPR020846">
    <property type="entry name" value="MFS_dom"/>
</dbReference>
<dbReference type="PANTHER" id="PTHR23501">
    <property type="entry name" value="MAJOR FACILITATOR SUPERFAMILY"/>
    <property type="match status" value="1"/>
</dbReference>
<dbReference type="EMBL" id="AP025739">
    <property type="protein sequence ID" value="BDI29209.1"/>
    <property type="molecule type" value="Genomic_DNA"/>
</dbReference>
<dbReference type="RefSeq" id="WP_119324345.1">
    <property type="nucleotide sequence ID" value="NZ_AP025739.1"/>
</dbReference>
<gene>
    <name evidence="7" type="ORF">CCAX7_12600</name>
</gene>
<evidence type="ECO:0000256" key="5">
    <source>
        <dbReference type="ARBA" id="ARBA00022989"/>
    </source>
</evidence>
<dbReference type="NCBIfam" id="TIGR00711">
    <property type="entry name" value="efflux_EmrB"/>
    <property type="match status" value="1"/>
</dbReference>
<dbReference type="Gene3D" id="1.20.1250.20">
    <property type="entry name" value="MFS general substrate transporter like domains"/>
    <property type="match status" value="1"/>
</dbReference>
<evidence type="ECO:0000256" key="1">
    <source>
        <dbReference type="ARBA" id="ARBA00004651"/>
    </source>
</evidence>
<dbReference type="AlphaFoldDB" id="A0A402D477"/>
<dbReference type="CDD" id="cd17503">
    <property type="entry name" value="MFS_LmrB_MDR_like"/>
    <property type="match status" value="1"/>
</dbReference>
<keyword evidence="4" id="KW-0812">Transmembrane</keyword>
<reference evidence="7 8" key="1">
    <citation type="journal article" date="2019" name="Int. J. Syst. Evol. Microbiol.">
        <title>Capsulimonas corticalis gen. nov., sp. nov., an aerobic capsulated bacterium, of a novel bacterial order, Capsulimonadales ord. nov., of the class Armatimonadia of the phylum Armatimonadetes.</title>
        <authorList>
            <person name="Li J."/>
            <person name="Kudo C."/>
            <person name="Tonouchi A."/>
        </authorList>
    </citation>
    <scope>NUCLEOTIDE SEQUENCE [LARGE SCALE GENOMIC DNA]</scope>
    <source>
        <strain evidence="7 8">AX-7</strain>
    </source>
</reference>
<dbReference type="OrthoDB" id="9807274at2"/>
<dbReference type="PROSITE" id="PS50850">
    <property type="entry name" value="MFS"/>
    <property type="match status" value="1"/>
</dbReference>
<accession>A0A402D477</accession>
<dbReference type="FunCoup" id="A0A402D477">
    <property type="interactions" value="133"/>
</dbReference>
<keyword evidence="5" id="KW-1133">Transmembrane helix</keyword>
<evidence type="ECO:0000313" key="8">
    <source>
        <dbReference type="Proteomes" id="UP000287394"/>
    </source>
</evidence>
<evidence type="ECO:0000256" key="3">
    <source>
        <dbReference type="ARBA" id="ARBA00022475"/>
    </source>
</evidence>
<organism evidence="7 8">
    <name type="scientific">Capsulimonas corticalis</name>
    <dbReference type="NCBI Taxonomy" id="2219043"/>
    <lineage>
        <taxon>Bacteria</taxon>
        <taxon>Bacillati</taxon>
        <taxon>Armatimonadota</taxon>
        <taxon>Armatimonadia</taxon>
        <taxon>Capsulimonadales</taxon>
        <taxon>Capsulimonadaceae</taxon>
        <taxon>Capsulimonas</taxon>
    </lineage>
</organism>